<dbReference type="PROSITE" id="PS51900">
    <property type="entry name" value="CB"/>
    <property type="match status" value="1"/>
</dbReference>
<dbReference type="PROSITE" id="PS51898">
    <property type="entry name" value="TYR_RECOMBINASE"/>
    <property type="match status" value="1"/>
</dbReference>
<dbReference type="PANTHER" id="PTHR30349:SF81">
    <property type="entry name" value="TYROSINE RECOMBINASE XERC"/>
    <property type="match status" value="1"/>
</dbReference>
<dbReference type="InterPro" id="IPR044068">
    <property type="entry name" value="CB"/>
</dbReference>
<dbReference type="InterPro" id="IPR050090">
    <property type="entry name" value="Tyrosine_recombinase_XerCD"/>
</dbReference>
<comment type="caution">
    <text evidence="8">The sequence shown here is derived from an EMBL/GenBank/DDBJ whole genome shotgun (WGS) entry which is preliminary data.</text>
</comment>
<evidence type="ECO:0000313" key="8">
    <source>
        <dbReference type="EMBL" id="MCG7946255.1"/>
    </source>
</evidence>
<dbReference type="InterPro" id="IPR002104">
    <property type="entry name" value="Integrase_catalytic"/>
</dbReference>
<dbReference type="Gene3D" id="1.10.443.10">
    <property type="entry name" value="Intergrase catalytic core"/>
    <property type="match status" value="1"/>
</dbReference>
<reference evidence="8" key="1">
    <citation type="journal article" date="2021" name="Proc. Natl. Acad. Sci. U.S.A.">
        <title>Global biogeography of chemosynthetic symbionts reveals both localized and globally distributed symbiont groups. .</title>
        <authorList>
            <person name="Osvatic J.T."/>
            <person name="Wilkins L.G.E."/>
            <person name="Leibrecht L."/>
            <person name="Leray M."/>
            <person name="Zauner S."/>
            <person name="Polzin J."/>
            <person name="Camacho Y."/>
            <person name="Gros O."/>
            <person name="van Gils J.A."/>
            <person name="Eisen J.A."/>
            <person name="Petersen J.M."/>
            <person name="Yuen B."/>
        </authorList>
    </citation>
    <scope>NUCLEOTIDE SEQUENCE</scope>
    <source>
        <strain evidence="8">MAGclacostrist064TRANS</strain>
    </source>
</reference>
<dbReference type="Pfam" id="PF00589">
    <property type="entry name" value="Phage_integrase"/>
    <property type="match status" value="1"/>
</dbReference>
<dbReference type="EMBL" id="JAEPCM010000266">
    <property type="protein sequence ID" value="MCG7946255.1"/>
    <property type="molecule type" value="Genomic_DNA"/>
</dbReference>
<dbReference type="GO" id="GO:0006310">
    <property type="term" value="P:DNA recombination"/>
    <property type="evidence" value="ECO:0007669"/>
    <property type="project" value="UniProtKB-KW"/>
</dbReference>
<accession>A0A9E4KAS7</accession>
<evidence type="ECO:0000256" key="1">
    <source>
        <dbReference type="ARBA" id="ARBA00022829"/>
    </source>
</evidence>
<evidence type="ECO:0000256" key="4">
    <source>
        <dbReference type="ARBA" id="ARBA00023172"/>
    </source>
</evidence>
<evidence type="ECO:0000313" key="9">
    <source>
        <dbReference type="Proteomes" id="UP000886667"/>
    </source>
</evidence>
<keyword evidence="2" id="KW-0229">DNA integration</keyword>
<dbReference type="SUPFAM" id="SSF56349">
    <property type="entry name" value="DNA breaking-rejoining enzymes"/>
    <property type="match status" value="1"/>
</dbReference>
<dbReference type="PANTHER" id="PTHR30349">
    <property type="entry name" value="PHAGE INTEGRASE-RELATED"/>
    <property type="match status" value="1"/>
</dbReference>
<proteinExistence type="predicted"/>
<keyword evidence="1" id="KW-0159">Chromosome partition</keyword>
<evidence type="ECO:0000259" key="6">
    <source>
        <dbReference type="PROSITE" id="PS51898"/>
    </source>
</evidence>
<keyword evidence="3 5" id="KW-0238">DNA-binding</keyword>
<feature type="domain" description="Tyr recombinase" evidence="6">
    <location>
        <begin position="134"/>
        <end position="319"/>
    </location>
</feature>
<dbReference type="AlphaFoldDB" id="A0A9E4KAS7"/>
<evidence type="ECO:0000256" key="5">
    <source>
        <dbReference type="PROSITE-ProRule" id="PRU01248"/>
    </source>
</evidence>
<dbReference type="InterPro" id="IPR011010">
    <property type="entry name" value="DNA_brk_join_enz"/>
</dbReference>
<dbReference type="GO" id="GO:0007059">
    <property type="term" value="P:chromosome segregation"/>
    <property type="evidence" value="ECO:0007669"/>
    <property type="project" value="UniProtKB-KW"/>
</dbReference>
<evidence type="ECO:0000259" key="7">
    <source>
        <dbReference type="PROSITE" id="PS51900"/>
    </source>
</evidence>
<gene>
    <name evidence="8" type="ORF">JAZ07_07905</name>
</gene>
<dbReference type="Proteomes" id="UP000886667">
    <property type="component" value="Unassembled WGS sequence"/>
</dbReference>
<dbReference type="CDD" id="cd00397">
    <property type="entry name" value="DNA_BRE_C"/>
    <property type="match status" value="1"/>
</dbReference>
<evidence type="ECO:0000256" key="3">
    <source>
        <dbReference type="ARBA" id="ARBA00023125"/>
    </source>
</evidence>
<keyword evidence="4" id="KW-0233">DNA recombination</keyword>
<dbReference type="InterPro" id="IPR013762">
    <property type="entry name" value="Integrase-like_cat_sf"/>
</dbReference>
<sequence>MTEEATDALLAYPESQQLVDLPPLDGQVSELANAVDMYLSGKSVHTQRMTRSHMNRVARLFGYPSYLKAPWGSLRYIHVQKIVGYLQSQNYAPRTINATIAAIRGTAQACFSMYHLDGDDLERIKGIKMVKGSRLPTGRMIPFGEISNLVNACCEDETASGPRDVAIIGFLYIAGLRRAEVVNLQREDIDLDKQEAKVIGKGNKQRKVFIDSGTINALEDWFKYRSDGNGPLFVRVRKGGQLVFKKLTEQAIYEIVRKRWKQAGIPPVSPHDFRKTFISSLLGNGVDVFTVQRMAGHSDPQTTSGYDLRPEEDARKASEFLHLPYHRK</sequence>
<name>A0A9E4KAS7_9GAMM</name>
<protein>
    <submittedName>
        <fullName evidence="8">Site-specific integrase</fullName>
    </submittedName>
</protein>
<feature type="domain" description="Core-binding (CB)" evidence="7">
    <location>
        <begin position="29"/>
        <end position="111"/>
    </location>
</feature>
<dbReference type="GO" id="GO:0003677">
    <property type="term" value="F:DNA binding"/>
    <property type="evidence" value="ECO:0007669"/>
    <property type="project" value="UniProtKB-UniRule"/>
</dbReference>
<organism evidence="8 9">
    <name type="scientific">Candidatus Thiodiazotropha taylori</name>
    <dbReference type="NCBI Taxonomy" id="2792791"/>
    <lineage>
        <taxon>Bacteria</taxon>
        <taxon>Pseudomonadati</taxon>
        <taxon>Pseudomonadota</taxon>
        <taxon>Gammaproteobacteria</taxon>
        <taxon>Chromatiales</taxon>
        <taxon>Sedimenticolaceae</taxon>
        <taxon>Candidatus Thiodiazotropha</taxon>
    </lineage>
</organism>
<evidence type="ECO:0000256" key="2">
    <source>
        <dbReference type="ARBA" id="ARBA00022908"/>
    </source>
</evidence>
<dbReference type="GO" id="GO:0015074">
    <property type="term" value="P:DNA integration"/>
    <property type="evidence" value="ECO:0007669"/>
    <property type="project" value="UniProtKB-KW"/>
</dbReference>